<dbReference type="AlphaFoldDB" id="A0A8J6AI73"/>
<dbReference type="Pfam" id="PF00026">
    <property type="entry name" value="Asp"/>
    <property type="match status" value="3"/>
</dbReference>
<comment type="function">
    <text evidence="11">May be involved in processing of pneumocyte surfactant precursors.</text>
</comment>
<dbReference type="Proteomes" id="UP000700334">
    <property type="component" value="Unassembled WGS sequence"/>
</dbReference>
<organism evidence="18 19">
    <name type="scientific">Galemys pyrenaicus</name>
    <name type="common">Iberian desman</name>
    <name type="synonym">Pyrenean desman</name>
    <dbReference type="NCBI Taxonomy" id="202257"/>
    <lineage>
        <taxon>Eukaryota</taxon>
        <taxon>Metazoa</taxon>
        <taxon>Chordata</taxon>
        <taxon>Craniata</taxon>
        <taxon>Vertebrata</taxon>
        <taxon>Euteleostomi</taxon>
        <taxon>Mammalia</taxon>
        <taxon>Eutheria</taxon>
        <taxon>Laurasiatheria</taxon>
        <taxon>Eulipotyphla</taxon>
        <taxon>Talpidae</taxon>
        <taxon>Galemys</taxon>
    </lineage>
</organism>
<dbReference type="InterPro" id="IPR021109">
    <property type="entry name" value="Peptidase_aspartic_dom_sf"/>
</dbReference>
<keyword evidence="5" id="KW-0732">Signal</keyword>
<dbReference type="OrthoDB" id="771136at2759"/>
<gene>
    <name evidence="18" type="ORF">J0S82_018012</name>
</gene>
<name>A0A8J6AI73_GALPY</name>
<evidence type="ECO:0000256" key="15">
    <source>
        <dbReference type="RuleBase" id="RU000454"/>
    </source>
</evidence>
<keyword evidence="3" id="KW-0964">Secreted</keyword>
<protein>
    <recommendedName>
        <fullName evidence="12">Napsin-A</fullName>
    </recommendedName>
</protein>
<feature type="non-terminal residue" evidence="18">
    <location>
        <position position="927"/>
    </location>
</feature>
<evidence type="ECO:0000256" key="5">
    <source>
        <dbReference type="ARBA" id="ARBA00022729"/>
    </source>
</evidence>
<evidence type="ECO:0000256" key="6">
    <source>
        <dbReference type="ARBA" id="ARBA00022750"/>
    </source>
</evidence>
<keyword evidence="10" id="KW-0325">Glycoprotein</keyword>
<evidence type="ECO:0000256" key="14">
    <source>
        <dbReference type="PIRSR" id="PIRSR601461-2"/>
    </source>
</evidence>
<dbReference type="Gene3D" id="2.40.70.10">
    <property type="entry name" value="Acid Proteases"/>
    <property type="match status" value="4"/>
</dbReference>
<comment type="similarity">
    <text evidence="2 15">Belongs to the peptidase A1 family.</text>
</comment>
<keyword evidence="19" id="KW-1185">Reference proteome</keyword>
<evidence type="ECO:0000256" key="2">
    <source>
        <dbReference type="ARBA" id="ARBA00007447"/>
    </source>
</evidence>
<dbReference type="PRINTS" id="PR00792">
    <property type="entry name" value="PEPSIN"/>
</dbReference>
<sequence length="927" mass="98568">IRLRRAHPGRGTLDPLRRWGKPAESPTLGAPSPGHKPISVPLSNYMNAQYYGEIGLGSPPQNFTVVFDTGSSNLWVPSRRCSLSPPCWFHHRFNSGASSSFRPNGTKFAIQYGTGQLKGILSEDKLTLGGVSGASVTFGEAVWESMLFVLAHFDGILGLGFPILAVGGVRPPLDSLVDQGLLEKPVFSFYLNRDPEAADGGELVLGGSDPAHYIPPLTFVPVSTPAYWQVHMQGVEVGKGLTLCARGCAAILDTGTPVITGPSEEIRALHKAIGGLPFLAGEYFIPCSMIPKLPPVSFRLGGAWFNLTAEDYVLQVGGPLSKAMQCSCREWSWGRPPGRRGPGTSGEPADLAQLGREVTQCLPQLPKEGLGVCISGFRALDLPPPLGPLWILGDVFLGAYVAVFDRGDPKGSARNLILLAHERCAGRRARPLLGQRRALACVLVPPEPAPTSGSLAAQETAEGAAEIPGLGATDALQWVKSGHGVSGAPLGWLLPTACQLQSKRLRCQMCPGEMSALPLLLLLLLLPLHPMGAALIRIRLRQAHPGRGTLDPLRRWGKPAESPTLGAPSPGHKPISVPLSNYMNAQYYGEIGLGSPPQNFTVVFDTGSSNLWVPSRRCSLSPPCWFHHRFNSGASSSFRPNGTKFAIQYGTGQLKGILSEDKLTLGGVSGASVTFGEAVWESMLFVLAHFDGILGLGFPILAVGGVRPPLDSLVDQGLLEKPVFSFYLNRDPEAADGGELVLGGSDPAHYIPPLTFVPVSTPAYWQVHMQGVEVGKGLTLCARGCAAILDTGTPVITGPSEEIRALHKAIGGLPFLAGEYLILCSMIPKMPPVSFRLGDVWFNLTAEEYVVQIVRGGVRLCLSGFQALDMPPPAGPLWILGDVFLGTYVAVFDRGDTKDGARVGLARARFSRARAPAGGFAQAQASG</sequence>
<feature type="region of interest" description="Disordered" evidence="16">
    <location>
        <begin position="549"/>
        <end position="571"/>
    </location>
</feature>
<keyword evidence="6 15" id="KW-0064">Aspartyl protease</keyword>
<feature type="domain" description="Peptidase A1" evidence="17">
    <location>
        <begin position="50"/>
        <end position="414"/>
    </location>
</feature>
<dbReference type="GO" id="GO:0097208">
    <property type="term" value="C:alveolar lamellar body"/>
    <property type="evidence" value="ECO:0007669"/>
    <property type="project" value="UniProtKB-ARBA"/>
</dbReference>
<comment type="subcellular location">
    <subcellularLocation>
        <location evidence="1">Secreted</location>
    </subcellularLocation>
</comment>
<keyword evidence="7 15" id="KW-0378">Hydrolase</keyword>
<evidence type="ECO:0000259" key="17">
    <source>
        <dbReference type="PROSITE" id="PS51767"/>
    </source>
</evidence>
<evidence type="ECO:0000313" key="19">
    <source>
        <dbReference type="Proteomes" id="UP000700334"/>
    </source>
</evidence>
<evidence type="ECO:0000256" key="3">
    <source>
        <dbReference type="ARBA" id="ARBA00022525"/>
    </source>
</evidence>
<feature type="active site" evidence="13">
    <location>
        <position position="790"/>
    </location>
</feature>
<dbReference type="PROSITE" id="PS51767">
    <property type="entry name" value="PEPTIDASE_A1"/>
    <property type="match status" value="2"/>
</dbReference>
<dbReference type="SUPFAM" id="SSF50630">
    <property type="entry name" value="Acid proteases"/>
    <property type="match status" value="2"/>
</dbReference>
<dbReference type="GO" id="GO:0004190">
    <property type="term" value="F:aspartic-type endopeptidase activity"/>
    <property type="evidence" value="ECO:0007669"/>
    <property type="project" value="UniProtKB-KW"/>
</dbReference>
<feature type="domain" description="Peptidase A1" evidence="17">
    <location>
        <begin position="587"/>
        <end position="906"/>
    </location>
</feature>
<dbReference type="FunFam" id="2.40.70.10:FF:000066">
    <property type="entry name" value="Napsin A aspartic peptidase"/>
    <property type="match status" value="1"/>
</dbReference>
<comment type="caution">
    <text evidence="18">The sequence shown here is derived from an EMBL/GenBank/DDBJ whole genome shotgun (WGS) entry which is preliminary data.</text>
</comment>
<feature type="region of interest" description="Disordered" evidence="16">
    <location>
        <begin position="1"/>
        <end position="36"/>
    </location>
</feature>
<evidence type="ECO:0000256" key="4">
    <source>
        <dbReference type="ARBA" id="ARBA00022670"/>
    </source>
</evidence>
<evidence type="ECO:0000256" key="9">
    <source>
        <dbReference type="ARBA" id="ARBA00023157"/>
    </source>
</evidence>
<accession>A0A8J6AI73</accession>
<dbReference type="PROSITE" id="PS00141">
    <property type="entry name" value="ASP_PROTEASE"/>
    <property type="match status" value="4"/>
</dbReference>
<dbReference type="GO" id="GO:0005764">
    <property type="term" value="C:lysosome"/>
    <property type="evidence" value="ECO:0007669"/>
    <property type="project" value="TreeGrafter"/>
</dbReference>
<feature type="disulfide bond" evidence="14">
    <location>
        <begin position="618"/>
        <end position="624"/>
    </location>
</feature>
<reference evidence="18" key="1">
    <citation type="journal article" date="2021" name="Evol. Appl.">
        <title>The genome of the Pyrenean desman and the effects of bottlenecks and inbreeding on the genomic landscape of an endangered species.</title>
        <authorList>
            <person name="Escoda L."/>
            <person name="Castresana J."/>
        </authorList>
    </citation>
    <scope>NUCLEOTIDE SEQUENCE</scope>
    <source>
        <strain evidence="18">IBE-C5619</strain>
    </source>
</reference>
<dbReference type="PANTHER" id="PTHR47966:SF83">
    <property type="entry name" value="NAPSIN-A"/>
    <property type="match status" value="1"/>
</dbReference>
<dbReference type="PANTHER" id="PTHR47966">
    <property type="entry name" value="BETA-SITE APP-CLEAVING ENZYME, ISOFORM A-RELATED"/>
    <property type="match status" value="1"/>
</dbReference>
<evidence type="ECO:0000256" key="16">
    <source>
        <dbReference type="SAM" id="MobiDB-lite"/>
    </source>
</evidence>
<feature type="disulfide bond" evidence="14">
    <location>
        <begin position="781"/>
        <end position="785"/>
    </location>
</feature>
<dbReference type="EMBL" id="JAGFMF010011469">
    <property type="protein sequence ID" value="KAG8521478.1"/>
    <property type="molecule type" value="Genomic_DNA"/>
</dbReference>
<dbReference type="FunFam" id="2.40.70.10:FF:000048">
    <property type="entry name" value="Napsin A aspartic peptidase"/>
    <property type="match status" value="2"/>
</dbReference>
<evidence type="ECO:0000256" key="10">
    <source>
        <dbReference type="ARBA" id="ARBA00023180"/>
    </source>
</evidence>
<keyword evidence="9 14" id="KW-1015">Disulfide bond</keyword>
<proteinExistence type="inferred from homology"/>
<evidence type="ECO:0000256" key="11">
    <source>
        <dbReference type="ARBA" id="ARBA00055304"/>
    </source>
</evidence>
<dbReference type="InterPro" id="IPR033121">
    <property type="entry name" value="PEPTIDASE_A1"/>
</dbReference>
<feature type="active site" evidence="13">
    <location>
        <position position="605"/>
    </location>
</feature>
<evidence type="ECO:0000256" key="1">
    <source>
        <dbReference type="ARBA" id="ARBA00004613"/>
    </source>
</evidence>
<dbReference type="InterPro" id="IPR001461">
    <property type="entry name" value="Aspartic_peptidase_A1"/>
</dbReference>
<keyword evidence="8" id="KW-0865">Zymogen</keyword>
<evidence type="ECO:0000256" key="12">
    <source>
        <dbReference type="ARBA" id="ARBA00074481"/>
    </source>
</evidence>
<evidence type="ECO:0000256" key="13">
    <source>
        <dbReference type="PIRSR" id="PIRSR601461-1"/>
    </source>
</evidence>
<dbReference type="InterPro" id="IPR001969">
    <property type="entry name" value="Aspartic_peptidase_AS"/>
</dbReference>
<dbReference type="GO" id="GO:0033619">
    <property type="term" value="P:membrane protein proteolysis"/>
    <property type="evidence" value="ECO:0007669"/>
    <property type="project" value="UniProtKB-ARBA"/>
</dbReference>
<keyword evidence="4 15" id="KW-0645">Protease</keyword>
<evidence type="ECO:0000313" key="18">
    <source>
        <dbReference type="EMBL" id="KAG8521478.1"/>
    </source>
</evidence>
<evidence type="ECO:0000256" key="8">
    <source>
        <dbReference type="ARBA" id="ARBA00023145"/>
    </source>
</evidence>
<dbReference type="GO" id="GO:0005615">
    <property type="term" value="C:extracellular space"/>
    <property type="evidence" value="ECO:0007669"/>
    <property type="project" value="TreeGrafter"/>
</dbReference>
<evidence type="ECO:0000256" key="7">
    <source>
        <dbReference type="ARBA" id="ARBA00022801"/>
    </source>
</evidence>